<feature type="compositionally biased region" description="Basic and acidic residues" evidence="2">
    <location>
        <begin position="629"/>
        <end position="639"/>
    </location>
</feature>
<evidence type="ECO:0000313" key="4">
    <source>
        <dbReference type="Proteomes" id="UP001430848"/>
    </source>
</evidence>
<dbReference type="EMBL" id="JAKNSF020000002">
    <property type="protein sequence ID" value="KAK7741356.1"/>
    <property type="molecule type" value="Genomic_DNA"/>
</dbReference>
<protein>
    <submittedName>
        <fullName evidence="3">Uncharacterized protein</fullName>
    </submittedName>
</protein>
<name>A0ABR1PNP2_DIAER</name>
<keyword evidence="1" id="KW-0175">Coiled coil</keyword>
<proteinExistence type="predicted"/>
<feature type="region of interest" description="Disordered" evidence="2">
    <location>
        <begin position="629"/>
        <end position="680"/>
    </location>
</feature>
<feature type="compositionally biased region" description="Basic and acidic residues" evidence="2">
    <location>
        <begin position="656"/>
        <end position="673"/>
    </location>
</feature>
<accession>A0ABR1PNP2</accession>
<feature type="region of interest" description="Disordered" evidence="2">
    <location>
        <begin position="421"/>
        <end position="484"/>
    </location>
</feature>
<organism evidence="3 4">
    <name type="scientific">Diaporthe eres</name>
    <name type="common">Phomopsis oblonga</name>
    <dbReference type="NCBI Taxonomy" id="83184"/>
    <lineage>
        <taxon>Eukaryota</taxon>
        <taxon>Fungi</taxon>
        <taxon>Dikarya</taxon>
        <taxon>Ascomycota</taxon>
        <taxon>Pezizomycotina</taxon>
        <taxon>Sordariomycetes</taxon>
        <taxon>Sordariomycetidae</taxon>
        <taxon>Diaporthales</taxon>
        <taxon>Diaporthaceae</taxon>
        <taxon>Diaporthe</taxon>
        <taxon>Diaporthe eres species complex</taxon>
    </lineage>
</organism>
<feature type="compositionally biased region" description="Polar residues" evidence="2">
    <location>
        <begin position="206"/>
        <end position="216"/>
    </location>
</feature>
<feature type="coiled-coil region" evidence="1">
    <location>
        <begin position="12"/>
        <end position="75"/>
    </location>
</feature>
<feature type="compositionally biased region" description="Low complexity" evidence="2">
    <location>
        <begin position="192"/>
        <end position="201"/>
    </location>
</feature>
<evidence type="ECO:0000313" key="3">
    <source>
        <dbReference type="EMBL" id="KAK7741356.1"/>
    </source>
</evidence>
<sequence>MANAQRENLFGADKLEDMCKKTSEDYQGIKANYEAWCVDQKQKQQTEREELEDGLRQLKNHLSDVEQEDLRASEELRKLLSRPRMHRDGSPDVGELFAEADKWHSDLRRIRADRDRLGENKEAIVREIEKIQNKLGGLPAAYALVHKEETRRLGDQLEDLMTAIDKGGIKRREPPLDGNHIGQHHKAKYENSSPAPSPASSRFGRANTSFLSNTHAEGTRANRESTGSPRLELAENRTIPTRRAQADAEAITVTAVQSAHHEVPNPYDMPNATRGKQSKTRRRSQVSGSESESDVPLAKRHKKAAKTIHFDQVNAENKNWRQGEKIYRISEDVLNSKKWYIFPCKKHCTGFKHGRGAAKHLARQRNGHPEGHRTSAQAVKELGVRVVGCDAGKRKRNNDAYDRAVGQGYCPSRRCNNRDCPVHAPADGPHRHSNSGQRQQSENLEDSDSHSDEASSEIPEVQRGDARAHELGQQPGPPPTVFDPTPGQIYQAFWTSTGNKSWYPAAVLPWGDLREVGLVGSLDETALFKTSLPSCFAVDKSQDGSRIVGWKTGYQLHHRRFSERKFPCMFFEGISAVLPRDGESPQPQNLAWVKATNLRPINFRHLDGQVLKKAGLGEAKAFRERVKMLKGKATQEPRRLSQPLVDDDSDVASARETPHPEHSPQHKGVKMEQEDVDFWL</sequence>
<keyword evidence="4" id="KW-1185">Reference proteome</keyword>
<feature type="region of interest" description="Disordered" evidence="2">
    <location>
        <begin position="168"/>
        <end position="304"/>
    </location>
</feature>
<gene>
    <name evidence="3" type="ORF">SLS63_000909</name>
</gene>
<evidence type="ECO:0000256" key="2">
    <source>
        <dbReference type="SAM" id="MobiDB-lite"/>
    </source>
</evidence>
<dbReference type="Proteomes" id="UP001430848">
    <property type="component" value="Unassembled WGS sequence"/>
</dbReference>
<reference evidence="3 4" key="1">
    <citation type="submission" date="2024-02" db="EMBL/GenBank/DDBJ databases">
        <title>De novo assembly and annotation of 12 fungi associated with fruit tree decline syndrome in Ontario, Canada.</title>
        <authorList>
            <person name="Sulman M."/>
            <person name="Ellouze W."/>
            <person name="Ilyukhin E."/>
        </authorList>
    </citation>
    <scope>NUCLEOTIDE SEQUENCE [LARGE SCALE GENOMIC DNA]</scope>
    <source>
        <strain evidence="3 4">M169</strain>
    </source>
</reference>
<feature type="compositionally biased region" description="Basic and acidic residues" evidence="2">
    <location>
        <begin position="460"/>
        <end position="470"/>
    </location>
</feature>
<comment type="caution">
    <text evidence="3">The sequence shown here is derived from an EMBL/GenBank/DDBJ whole genome shotgun (WGS) entry which is preliminary data.</text>
</comment>
<evidence type="ECO:0000256" key="1">
    <source>
        <dbReference type="SAM" id="Coils"/>
    </source>
</evidence>